<feature type="transmembrane region" description="Helical" evidence="1">
    <location>
        <begin position="52"/>
        <end position="71"/>
    </location>
</feature>
<proteinExistence type="predicted"/>
<dbReference type="Proteomes" id="UP000027195">
    <property type="component" value="Unassembled WGS sequence"/>
</dbReference>
<keyword evidence="3" id="KW-1185">Reference proteome</keyword>
<sequence length="76" mass="8334">MPVVVVDTRAAESAEMKREANLANITATHPYPHLHSRPFPHTKPNPSSNPGFFIDIMTILVTIITAGVNTINTRIV</sequence>
<keyword evidence="1" id="KW-1133">Transmembrane helix</keyword>
<organism evidence="2 3">
    <name type="scientific">Botryobasidium botryosum (strain FD-172 SS1)</name>
    <dbReference type="NCBI Taxonomy" id="930990"/>
    <lineage>
        <taxon>Eukaryota</taxon>
        <taxon>Fungi</taxon>
        <taxon>Dikarya</taxon>
        <taxon>Basidiomycota</taxon>
        <taxon>Agaricomycotina</taxon>
        <taxon>Agaricomycetes</taxon>
        <taxon>Cantharellales</taxon>
        <taxon>Botryobasidiaceae</taxon>
        <taxon>Botryobasidium</taxon>
    </lineage>
</organism>
<dbReference type="HOGENOM" id="CLU_2654164_0_0_1"/>
<reference evidence="3" key="1">
    <citation type="journal article" date="2014" name="Proc. Natl. Acad. Sci. U.S.A.">
        <title>Extensive sampling of basidiomycete genomes demonstrates inadequacy of the white-rot/brown-rot paradigm for wood decay fungi.</title>
        <authorList>
            <person name="Riley R."/>
            <person name="Salamov A.A."/>
            <person name="Brown D.W."/>
            <person name="Nagy L.G."/>
            <person name="Floudas D."/>
            <person name="Held B.W."/>
            <person name="Levasseur A."/>
            <person name="Lombard V."/>
            <person name="Morin E."/>
            <person name="Otillar R."/>
            <person name="Lindquist E.A."/>
            <person name="Sun H."/>
            <person name="LaButti K.M."/>
            <person name="Schmutz J."/>
            <person name="Jabbour D."/>
            <person name="Luo H."/>
            <person name="Baker S.E."/>
            <person name="Pisabarro A.G."/>
            <person name="Walton J.D."/>
            <person name="Blanchette R.A."/>
            <person name="Henrissat B."/>
            <person name="Martin F."/>
            <person name="Cullen D."/>
            <person name="Hibbett D.S."/>
            <person name="Grigoriev I.V."/>
        </authorList>
    </citation>
    <scope>NUCLEOTIDE SEQUENCE [LARGE SCALE GENOMIC DNA]</scope>
    <source>
        <strain evidence="3">FD-172 SS1</strain>
    </source>
</reference>
<dbReference type="InParanoid" id="A0A067MEP5"/>
<name>A0A067MEP5_BOTB1</name>
<dbReference type="AlphaFoldDB" id="A0A067MEP5"/>
<protein>
    <submittedName>
        <fullName evidence="2">Uncharacterized protein</fullName>
    </submittedName>
</protein>
<dbReference type="EMBL" id="KL198071">
    <property type="protein sequence ID" value="KDQ10061.1"/>
    <property type="molecule type" value="Genomic_DNA"/>
</dbReference>
<evidence type="ECO:0000256" key="1">
    <source>
        <dbReference type="SAM" id="Phobius"/>
    </source>
</evidence>
<keyword evidence="1" id="KW-0812">Transmembrane</keyword>
<gene>
    <name evidence="2" type="ORF">BOTBODRAFT_58280</name>
</gene>
<accession>A0A067MEP5</accession>
<evidence type="ECO:0000313" key="3">
    <source>
        <dbReference type="Proteomes" id="UP000027195"/>
    </source>
</evidence>
<evidence type="ECO:0000313" key="2">
    <source>
        <dbReference type="EMBL" id="KDQ10061.1"/>
    </source>
</evidence>
<keyword evidence="1" id="KW-0472">Membrane</keyword>